<dbReference type="PANTHER" id="PTHR42080:SF3">
    <property type="entry name" value="SRR1-LIKE DOMAIN-CONTAINING PROTEIN"/>
    <property type="match status" value="1"/>
</dbReference>
<dbReference type="OrthoDB" id="5230585at2759"/>
<gene>
    <name evidence="2" type="ORF">CRHIZ90672A_00009012</name>
</gene>
<dbReference type="EMBL" id="CABFNQ020000763">
    <property type="protein sequence ID" value="CAH0041332.1"/>
    <property type="molecule type" value="Genomic_DNA"/>
</dbReference>
<proteinExistence type="predicted"/>
<dbReference type="InterPro" id="IPR012942">
    <property type="entry name" value="SRR1-like"/>
</dbReference>
<evidence type="ECO:0000259" key="1">
    <source>
        <dbReference type="Pfam" id="PF07985"/>
    </source>
</evidence>
<reference evidence="2" key="1">
    <citation type="submission" date="2021-10" db="EMBL/GenBank/DDBJ databases">
        <authorList>
            <person name="Piombo E."/>
        </authorList>
    </citation>
    <scope>NUCLEOTIDE SEQUENCE</scope>
</reference>
<dbReference type="AlphaFoldDB" id="A0A9N9W562"/>
<dbReference type="Pfam" id="PF07985">
    <property type="entry name" value="SRR1"/>
    <property type="match status" value="1"/>
</dbReference>
<keyword evidence="3" id="KW-1185">Reference proteome</keyword>
<evidence type="ECO:0000313" key="3">
    <source>
        <dbReference type="Proteomes" id="UP000696573"/>
    </source>
</evidence>
<feature type="domain" description="SRR1-like" evidence="1">
    <location>
        <begin position="237"/>
        <end position="354"/>
    </location>
</feature>
<comment type="caution">
    <text evidence="2">The sequence shown here is derived from an EMBL/GenBank/DDBJ whole genome shotgun (WGS) entry which is preliminary data.</text>
</comment>
<accession>A0A9N9W562</accession>
<evidence type="ECO:0000313" key="2">
    <source>
        <dbReference type="EMBL" id="CAH0041332.1"/>
    </source>
</evidence>
<dbReference type="Proteomes" id="UP000696573">
    <property type="component" value="Unassembled WGS sequence"/>
</dbReference>
<organism evidence="2 3">
    <name type="scientific">Clonostachys rhizophaga</name>
    <dbReference type="NCBI Taxonomy" id="160324"/>
    <lineage>
        <taxon>Eukaryota</taxon>
        <taxon>Fungi</taxon>
        <taxon>Dikarya</taxon>
        <taxon>Ascomycota</taxon>
        <taxon>Pezizomycotina</taxon>
        <taxon>Sordariomycetes</taxon>
        <taxon>Hypocreomycetidae</taxon>
        <taxon>Hypocreales</taxon>
        <taxon>Bionectriaceae</taxon>
        <taxon>Clonostachys</taxon>
    </lineage>
</organism>
<sequence>MHLADTKTNIDIGAASTRRSIETMDADDASDCSYGSMEATQSEVEENVRRLNDNTNLSPREMKMVQYVKDLYASGARLWTKEMFRNIEADLAQEPYPEEVMIRSMNGVEASVIVPTGVNSQRTKDHPAYFTKGYIDGPWYPAVNFNTYQDLLDHTKNRYTGYWDEKESEKDEPLAEKDQVAITRALSLYETRQSYRPRDIVEYSSLKAIWDENWGNWTKSKVCKELADTIAGIPNVASTIDKVVCFGLGAFSDSGDGEGKKDGESDGTPVRRTMTQHAAALTMATEFGKRVGKGPLKVYTQDPAYTDSEKQVLRDHGIEVVGGSGALGFTYVDSDALVFSIAPNIPVRQIVADIARPAAMVWCTVEPEGVASPKWEVENFGGKWYSVAPWSTDPDSPRTRELVDSYAVYKFPRDERRFGDPTIYVRSD</sequence>
<dbReference type="PANTHER" id="PTHR42080">
    <property type="entry name" value="SRR1 DOMAIN-CONTAINING PROTEIN"/>
    <property type="match status" value="1"/>
</dbReference>
<name>A0A9N9W562_9HYPO</name>
<protein>
    <recommendedName>
        <fullName evidence="1">SRR1-like domain-containing protein</fullName>
    </recommendedName>
</protein>